<evidence type="ECO:0000256" key="6">
    <source>
        <dbReference type="ARBA" id="ARBA00023054"/>
    </source>
</evidence>
<dbReference type="GO" id="GO:0042147">
    <property type="term" value="P:retrograde transport, endosome to Golgi"/>
    <property type="evidence" value="ECO:0007669"/>
    <property type="project" value="InterPro"/>
</dbReference>
<dbReference type="PANTHER" id="PTHR12965:SF0">
    <property type="entry name" value="VACUOLAR PROTEIN SORTING-ASSOCIATED PROTEIN 54"/>
    <property type="match status" value="1"/>
</dbReference>
<feature type="region of interest" description="Disordered" evidence="7">
    <location>
        <begin position="140"/>
        <end position="159"/>
    </location>
</feature>
<reference evidence="8" key="2">
    <citation type="submission" date="2021-01" db="EMBL/GenBank/DDBJ databases">
        <authorList>
            <person name="Schikora-Tamarit M.A."/>
        </authorList>
    </citation>
    <scope>NUCLEOTIDE SEQUENCE</scope>
    <source>
        <strain evidence="8">CBS2887</strain>
    </source>
</reference>
<evidence type="ECO:0000256" key="1">
    <source>
        <dbReference type="ARBA" id="ARBA00004601"/>
    </source>
</evidence>
<dbReference type="EMBL" id="JAEUBG010003237">
    <property type="protein sequence ID" value="KAH3683075.1"/>
    <property type="molecule type" value="Genomic_DNA"/>
</dbReference>
<comment type="similarity">
    <text evidence="2">Belongs to the VPS54 family.</text>
</comment>
<comment type="caution">
    <text evidence="8">The sequence shown here is derived from an EMBL/GenBank/DDBJ whole genome shotgun (WGS) entry which is preliminary data.</text>
</comment>
<keyword evidence="6" id="KW-0175">Coiled coil</keyword>
<evidence type="ECO:0000313" key="9">
    <source>
        <dbReference type="Proteomes" id="UP000774326"/>
    </source>
</evidence>
<dbReference type="GO" id="GO:0015031">
    <property type="term" value="P:protein transport"/>
    <property type="evidence" value="ECO:0007669"/>
    <property type="project" value="UniProtKB-KW"/>
</dbReference>
<feature type="compositionally biased region" description="Polar residues" evidence="7">
    <location>
        <begin position="741"/>
        <end position="773"/>
    </location>
</feature>
<keyword evidence="9" id="KW-1185">Reference proteome</keyword>
<keyword evidence="3" id="KW-0813">Transport</keyword>
<feature type="region of interest" description="Disordered" evidence="7">
    <location>
        <begin position="1"/>
        <end position="22"/>
    </location>
</feature>
<protein>
    <recommendedName>
        <fullName evidence="10">Vacuolar protein sorting-associated protein 54</fullName>
    </recommendedName>
</protein>
<keyword evidence="4" id="KW-0653">Protein transport</keyword>
<comment type="subcellular location">
    <subcellularLocation>
        <location evidence="1">Golgi apparatus</location>
        <location evidence="1">trans-Golgi network</location>
    </subcellularLocation>
</comment>
<dbReference type="GO" id="GO:0019905">
    <property type="term" value="F:syntaxin binding"/>
    <property type="evidence" value="ECO:0007669"/>
    <property type="project" value="TreeGrafter"/>
</dbReference>
<dbReference type="OrthoDB" id="10259024at2759"/>
<organism evidence="8 9">
    <name type="scientific">Wickerhamomyces pijperi</name>
    <name type="common">Yeast</name>
    <name type="synonym">Pichia pijperi</name>
    <dbReference type="NCBI Taxonomy" id="599730"/>
    <lineage>
        <taxon>Eukaryota</taxon>
        <taxon>Fungi</taxon>
        <taxon>Dikarya</taxon>
        <taxon>Ascomycota</taxon>
        <taxon>Saccharomycotina</taxon>
        <taxon>Saccharomycetes</taxon>
        <taxon>Phaffomycetales</taxon>
        <taxon>Wickerhamomycetaceae</taxon>
        <taxon>Wickerhamomyces</taxon>
    </lineage>
</organism>
<evidence type="ECO:0000256" key="7">
    <source>
        <dbReference type="SAM" id="MobiDB-lite"/>
    </source>
</evidence>
<dbReference type="Proteomes" id="UP000774326">
    <property type="component" value="Unassembled WGS sequence"/>
</dbReference>
<dbReference type="PANTHER" id="PTHR12965">
    <property type="entry name" value="VACUOLAR PROTEIN SORTING 54"/>
    <property type="match status" value="1"/>
</dbReference>
<dbReference type="InterPro" id="IPR039745">
    <property type="entry name" value="Vps54"/>
</dbReference>
<dbReference type="GO" id="GO:0000938">
    <property type="term" value="C:GARP complex"/>
    <property type="evidence" value="ECO:0007669"/>
    <property type="project" value="InterPro"/>
</dbReference>
<proteinExistence type="inferred from homology"/>
<reference evidence="8" key="1">
    <citation type="journal article" date="2021" name="Open Biol.">
        <title>Shared evolutionary footprints suggest mitochondrial oxidative damage underlies multiple complex I losses in fungi.</title>
        <authorList>
            <person name="Schikora-Tamarit M.A."/>
            <person name="Marcet-Houben M."/>
            <person name="Nosek J."/>
            <person name="Gabaldon T."/>
        </authorList>
    </citation>
    <scope>NUCLEOTIDE SEQUENCE</scope>
    <source>
        <strain evidence="8">CBS2887</strain>
    </source>
</reference>
<accession>A0A9P8TLG9</accession>
<name>A0A9P8TLG9_WICPI</name>
<evidence type="ECO:0000256" key="3">
    <source>
        <dbReference type="ARBA" id="ARBA00022448"/>
    </source>
</evidence>
<evidence type="ECO:0000256" key="5">
    <source>
        <dbReference type="ARBA" id="ARBA00023034"/>
    </source>
</evidence>
<feature type="region of interest" description="Disordered" evidence="7">
    <location>
        <begin position="741"/>
        <end position="775"/>
    </location>
</feature>
<evidence type="ECO:0008006" key="10">
    <source>
        <dbReference type="Google" id="ProtNLM"/>
    </source>
</evidence>
<sequence length="905" mass="101641">MSTHDPRIPKLQISTPPISEEDLLDNDAARDSLDTLNSQIQNSTIHEDTDDQSLNTDLASVAISNSLQTPSFNNDIQNNRTSFDSSSIFTSSFRQSFDDFGSGGLPLLGNNQVSIQSYSPLGANSIYELVADVDAKQRRASSLKAGSSKKPNSLTGGGVNIMKPTQLDIQPVVIPKIEKADKEILRRYLNEVEGEFEKFDSNKKLTSSSLKKIDEVDQDGNGTVDSLESVPKIYFQKEFNLDDPRVFKQVLEGFKLSQLNLQHQQTEDGSLQEKLSTYLDTVEVHLVAEISKSSASFFDALNDLTEIQSKNTTAMSSIDTLNESLHKLSNSKIRTGLKKCQLLKKKENVGKLEQVILQISTVKQGLVTAQEKFYQSEYKLCLEQLEEVQQLILGTSNTLNWPYPLTNLNLLPAIQPVHRDIKSLKLKVGESYTKLFIDYLVNDLRSHYEDLPHGTLFKDLVEGKITSASSATTQEFKDGLSGYLEGLIRCEVIPEALIQYQNQVLTEMKNIVRVYLPNEENIEKIKINSGSASSVSAATTSKTNSASLGQLIKSLTPKEFEYVLVQIIVTTLAGFNRLKTHQKLLLDLTLNSKKTTVSNELIASLDINPAISKSIEIVQLRIGKVLKVRTDLNSMLRYDYFLRLFFINTTFINLCESVAGLQFKELPYVLNELVKGFNGTTFGNYKGKCVRSVDLEKWSPVIVDFEMQEMMNKITEKQKLDPQMKWKQDLLEYIVTTGEQATDDTASSDLPSTEPNSASTNDETQTDTEPVQKSNKRSLVVGDKMYVASSTLLTYLSILHETLLISSNLPRHLMPNYEQFTLDLTRTFIARITQSITLKDGKLNSENINLSVVGETLDCVMEVLLYIRLWFDNQRFGEEYERVIGIVKSLKAKIDNASLMRMQDH</sequence>
<evidence type="ECO:0000313" key="8">
    <source>
        <dbReference type="EMBL" id="KAH3683075.1"/>
    </source>
</evidence>
<dbReference type="AlphaFoldDB" id="A0A9P8TLG9"/>
<dbReference type="GO" id="GO:0006896">
    <property type="term" value="P:Golgi to vacuole transport"/>
    <property type="evidence" value="ECO:0007669"/>
    <property type="project" value="TreeGrafter"/>
</dbReference>
<dbReference type="GO" id="GO:0005829">
    <property type="term" value="C:cytosol"/>
    <property type="evidence" value="ECO:0007669"/>
    <property type="project" value="GOC"/>
</dbReference>
<keyword evidence="5" id="KW-0333">Golgi apparatus</keyword>
<gene>
    <name evidence="8" type="ORF">WICPIJ_005948</name>
</gene>
<evidence type="ECO:0000256" key="4">
    <source>
        <dbReference type="ARBA" id="ARBA00022927"/>
    </source>
</evidence>
<evidence type="ECO:0000256" key="2">
    <source>
        <dbReference type="ARBA" id="ARBA00009150"/>
    </source>
</evidence>